<evidence type="ECO:0000256" key="2">
    <source>
        <dbReference type="SAM" id="MobiDB-lite"/>
    </source>
</evidence>
<comment type="caution">
    <text evidence="5">The sequence shown here is derived from an EMBL/GenBank/DDBJ whole genome shotgun (WGS) entry which is preliminary data.</text>
</comment>
<evidence type="ECO:0000259" key="4">
    <source>
        <dbReference type="Pfam" id="PF00080"/>
    </source>
</evidence>
<evidence type="ECO:0000256" key="3">
    <source>
        <dbReference type="SAM" id="SignalP"/>
    </source>
</evidence>
<name>A0ABP9VL72_9BACT</name>
<dbReference type="SUPFAM" id="SSF49329">
    <property type="entry name" value="Cu,Zn superoxide dismutase-like"/>
    <property type="match status" value="1"/>
</dbReference>
<dbReference type="PANTHER" id="PTHR10003">
    <property type="entry name" value="SUPEROXIDE DISMUTASE CU-ZN -RELATED"/>
    <property type="match status" value="1"/>
</dbReference>
<evidence type="ECO:0000313" key="5">
    <source>
        <dbReference type="EMBL" id="GAA5505954.1"/>
    </source>
</evidence>
<feature type="signal peptide" evidence="3">
    <location>
        <begin position="1"/>
        <end position="25"/>
    </location>
</feature>
<evidence type="ECO:0000313" key="6">
    <source>
        <dbReference type="Proteomes" id="UP001416858"/>
    </source>
</evidence>
<sequence>MKLGIMKTMALVALAAWFVAPVANAADDKHSHDHAHAELPTFGVCVLMPTKDNKARGTLRLMQKGDELVITGKVRNLTPGEHGFHIHEFGDRRAADGTSAGGHFNPAGHDHGAPGAHSHAGDLGNILADDQGVATVNVTTKDTALHFILGRSFVVHAGKDDLKSQPSGDAGPRVAVGIIGIGNESFRGTAKQ</sequence>
<dbReference type="InterPro" id="IPR024134">
    <property type="entry name" value="SOD_Cu/Zn_/chaperone"/>
</dbReference>
<proteinExistence type="inferred from homology"/>
<dbReference type="EMBL" id="BAABRO010000002">
    <property type="protein sequence ID" value="GAA5505954.1"/>
    <property type="molecule type" value="Genomic_DNA"/>
</dbReference>
<dbReference type="Gene3D" id="2.60.40.200">
    <property type="entry name" value="Superoxide dismutase, copper/zinc binding domain"/>
    <property type="match status" value="1"/>
</dbReference>
<feature type="chain" id="PRO_5046768257" evidence="3">
    <location>
        <begin position="26"/>
        <end position="192"/>
    </location>
</feature>
<organism evidence="5 6">
    <name type="scientific">Novipirellula caenicola</name>
    <dbReference type="NCBI Taxonomy" id="1536901"/>
    <lineage>
        <taxon>Bacteria</taxon>
        <taxon>Pseudomonadati</taxon>
        <taxon>Planctomycetota</taxon>
        <taxon>Planctomycetia</taxon>
        <taxon>Pirellulales</taxon>
        <taxon>Pirellulaceae</taxon>
        <taxon>Novipirellula</taxon>
    </lineage>
</organism>
<feature type="region of interest" description="Disordered" evidence="2">
    <location>
        <begin position="96"/>
        <end position="119"/>
    </location>
</feature>
<dbReference type="InterPro" id="IPR001424">
    <property type="entry name" value="SOD_Cu_Zn_dom"/>
</dbReference>
<keyword evidence="3" id="KW-0732">Signal</keyword>
<dbReference type="Pfam" id="PF00080">
    <property type="entry name" value="Sod_Cu"/>
    <property type="match status" value="1"/>
</dbReference>
<gene>
    <name evidence="5" type="primary">sodC_1</name>
    <name evidence="5" type="ORF">Rcae01_01404</name>
</gene>
<evidence type="ECO:0000256" key="1">
    <source>
        <dbReference type="ARBA" id="ARBA00010457"/>
    </source>
</evidence>
<reference evidence="5 6" key="1">
    <citation type="submission" date="2024-02" db="EMBL/GenBank/DDBJ databases">
        <title>Rhodopirellula caenicola NBRC 110016.</title>
        <authorList>
            <person name="Ichikawa N."/>
            <person name="Katano-Makiyama Y."/>
            <person name="Hidaka K."/>
        </authorList>
    </citation>
    <scope>NUCLEOTIDE SEQUENCE [LARGE SCALE GENOMIC DNA]</scope>
    <source>
        <strain evidence="5 6">NBRC 110016</strain>
    </source>
</reference>
<accession>A0ABP9VL72</accession>
<dbReference type="CDD" id="cd00305">
    <property type="entry name" value="Cu-Zn_Superoxide_Dismutase"/>
    <property type="match status" value="1"/>
</dbReference>
<feature type="domain" description="Superoxide dismutase copper/zinc binding" evidence="4">
    <location>
        <begin position="56"/>
        <end position="179"/>
    </location>
</feature>
<dbReference type="Proteomes" id="UP001416858">
    <property type="component" value="Unassembled WGS sequence"/>
</dbReference>
<keyword evidence="6" id="KW-1185">Reference proteome</keyword>
<comment type="similarity">
    <text evidence="1">Belongs to the Cu-Zn superoxide dismutase family.</text>
</comment>
<protein>
    <submittedName>
        <fullName evidence="5">Superoxide dismutase [Cu-Zn]</fullName>
    </submittedName>
</protein>
<dbReference type="InterPro" id="IPR036423">
    <property type="entry name" value="SOD-like_Cu/Zn_dom_sf"/>
</dbReference>
<dbReference type="RefSeq" id="WP_345682931.1">
    <property type="nucleotide sequence ID" value="NZ_BAABRO010000002.1"/>
</dbReference>